<dbReference type="InterPro" id="IPR002105">
    <property type="entry name" value="Dockerin_1_rpt"/>
</dbReference>
<feature type="chain" id="PRO_5016347849" description="Dockerin domain-containing protein" evidence="1">
    <location>
        <begin position="31"/>
        <end position="226"/>
    </location>
</feature>
<evidence type="ECO:0000313" key="3">
    <source>
        <dbReference type="EMBL" id="PWJ12615.1"/>
    </source>
</evidence>
<dbReference type="GO" id="GO:0000272">
    <property type="term" value="P:polysaccharide catabolic process"/>
    <property type="evidence" value="ECO:0007669"/>
    <property type="project" value="InterPro"/>
</dbReference>
<gene>
    <name evidence="3" type="ORF">IE37_01698</name>
</gene>
<dbReference type="OrthoDB" id="9934187at2"/>
<proteinExistence type="predicted"/>
<evidence type="ECO:0000313" key="4">
    <source>
        <dbReference type="Proteomes" id="UP000245720"/>
    </source>
</evidence>
<dbReference type="Proteomes" id="UP000245720">
    <property type="component" value="Unassembled WGS sequence"/>
</dbReference>
<comment type="caution">
    <text evidence="3">The sequence shown here is derived from an EMBL/GenBank/DDBJ whole genome shotgun (WGS) entry which is preliminary data.</text>
</comment>
<evidence type="ECO:0000256" key="1">
    <source>
        <dbReference type="SAM" id="SignalP"/>
    </source>
</evidence>
<dbReference type="CDD" id="cd14256">
    <property type="entry name" value="Dockerin_I"/>
    <property type="match status" value="1"/>
</dbReference>
<protein>
    <recommendedName>
        <fullName evidence="2">Dockerin domain-containing protein</fullName>
    </recommendedName>
</protein>
<dbReference type="Pfam" id="PF00404">
    <property type="entry name" value="Dockerin_1"/>
    <property type="match status" value="1"/>
</dbReference>
<dbReference type="Gene3D" id="1.10.1330.10">
    <property type="entry name" value="Dockerin domain"/>
    <property type="match status" value="1"/>
</dbReference>
<dbReference type="EMBL" id="QGDI01000006">
    <property type="protein sequence ID" value="PWJ12615.1"/>
    <property type="molecule type" value="Genomic_DNA"/>
</dbReference>
<feature type="domain" description="Dockerin" evidence="2">
    <location>
        <begin position="155"/>
        <end position="224"/>
    </location>
</feature>
<evidence type="ECO:0000259" key="2">
    <source>
        <dbReference type="PROSITE" id="PS51766"/>
    </source>
</evidence>
<dbReference type="AlphaFoldDB" id="A0A315XYE8"/>
<name>A0A315XYE8_RUMFL</name>
<dbReference type="InterPro" id="IPR036439">
    <property type="entry name" value="Dockerin_dom_sf"/>
</dbReference>
<dbReference type="GO" id="GO:0004553">
    <property type="term" value="F:hydrolase activity, hydrolyzing O-glycosyl compounds"/>
    <property type="evidence" value="ECO:0007669"/>
    <property type="project" value="InterPro"/>
</dbReference>
<dbReference type="RefSeq" id="WP_109726474.1">
    <property type="nucleotide sequence ID" value="NZ_QGDI01000006.1"/>
</dbReference>
<dbReference type="PROSITE" id="PS51766">
    <property type="entry name" value="DOCKERIN"/>
    <property type="match status" value="1"/>
</dbReference>
<reference evidence="3 4" key="1">
    <citation type="submission" date="2018-05" db="EMBL/GenBank/DDBJ databases">
        <title>The Hungate 1000. A catalogue of reference genomes from the rumen microbiome.</title>
        <authorList>
            <person name="Kelly W."/>
        </authorList>
    </citation>
    <scope>NUCLEOTIDE SEQUENCE [LARGE SCALE GENOMIC DNA]</scope>
    <source>
        <strain evidence="3 4">SAb67</strain>
    </source>
</reference>
<accession>A0A315XYE8</accession>
<keyword evidence="1" id="KW-0732">Signal</keyword>
<sequence>MKKTFTKIAAALSAAVLGALPMANAFTASAATPANEVKTYRTYWYYSGGAPQTKRVDVEFYTRNPLKVQGGARTNNCLNGWMDYETGSGTQYGVLHYKRWKTSDITTGVGTMFKTVSEIKSSSRTHDDLFSNCTITAYDANDNVIPYTEYSFSPSTYLVGDINGDGEVGLYDWVMLKAIVDHSYVPTTGITIRASDIDGDGDQDATDVQFLEGYLQGWYTLTQIHA</sequence>
<organism evidence="3 4">
    <name type="scientific">Ruminococcus flavefaciens</name>
    <dbReference type="NCBI Taxonomy" id="1265"/>
    <lineage>
        <taxon>Bacteria</taxon>
        <taxon>Bacillati</taxon>
        <taxon>Bacillota</taxon>
        <taxon>Clostridia</taxon>
        <taxon>Eubacteriales</taxon>
        <taxon>Oscillospiraceae</taxon>
        <taxon>Ruminococcus</taxon>
    </lineage>
</organism>
<dbReference type="SUPFAM" id="SSF63446">
    <property type="entry name" value="Type I dockerin domain"/>
    <property type="match status" value="1"/>
</dbReference>
<feature type="signal peptide" evidence="1">
    <location>
        <begin position="1"/>
        <end position="30"/>
    </location>
</feature>
<dbReference type="InterPro" id="IPR016134">
    <property type="entry name" value="Dockerin_dom"/>
</dbReference>